<dbReference type="InterPro" id="IPR009003">
    <property type="entry name" value="Peptidase_S1_PA"/>
</dbReference>
<dbReference type="GO" id="GO:0006508">
    <property type="term" value="P:proteolysis"/>
    <property type="evidence" value="ECO:0007669"/>
    <property type="project" value="UniProtKB-KW"/>
</dbReference>
<reference evidence="7 8" key="1">
    <citation type="journal article" date="2019" name="Plant Biotechnol. J.">
        <title>The red bayberry genome and genetic basis of sex determination.</title>
        <authorList>
            <person name="Jia H.M."/>
            <person name="Jia H.J."/>
            <person name="Cai Q.L."/>
            <person name="Wang Y."/>
            <person name="Zhao H.B."/>
            <person name="Yang W.F."/>
            <person name="Wang G.Y."/>
            <person name="Li Y.H."/>
            <person name="Zhan D.L."/>
            <person name="Shen Y.T."/>
            <person name="Niu Q.F."/>
            <person name="Chang L."/>
            <person name="Qiu J."/>
            <person name="Zhao L."/>
            <person name="Xie H.B."/>
            <person name="Fu W.Y."/>
            <person name="Jin J."/>
            <person name="Li X.W."/>
            <person name="Jiao Y."/>
            <person name="Zhou C.C."/>
            <person name="Tu T."/>
            <person name="Chai C.Y."/>
            <person name="Gao J.L."/>
            <person name="Fan L.J."/>
            <person name="van de Weg E."/>
            <person name="Wang J.Y."/>
            <person name="Gao Z.S."/>
        </authorList>
    </citation>
    <scope>NUCLEOTIDE SEQUENCE [LARGE SCALE GENOMIC DNA]</scope>
    <source>
        <tissue evidence="7">Leaves</tissue>
    </source>
</reference>
<dbReference type="Gene3D" id="3.20.190.20">
    <property type="match status" value="1"/>
</dbReference>
<feature type="compositionally biased region" description="Basic residues" evidence="5">
    <location>
        <begin position="1"/>
        <end position="12"/>
    </location>
</feature>
<accession>A0A6A1VGA7</accession>
<sequence length="515" mass="56332">MGEGKRKRGRKPKTSDEETKDFQHATTTANDVPSASVPTPATEPNPDANNPSSSRRGRGRPRKITKNENPRPNIGASPERRGTRHAEQNGDFTHATTAMTTTTAITTAAVVSEPVRWETVVKVVPSMDAVVKVFCVHTEPNFSLMWQRKRQYSSSSSGFIIGGKRVLTNAHSVEHHTQVKLKKRGSDTKYLATVLAIGTECDIAMLTVSDDEFWEGVSPLEFGDLPALQDAVTVVGYPIGGDTISVTSGVVSRMEILSYVHGSTELLGLQIDAAINSGNSGGPAFNDRGKCVGIAFQSLKHEDVENIGYVIPTPVIMHFIKDYERNGAYTGFPVLGVEWQKMENPDLRVAMGMGPDQKGVRIRRIEPTAPESQVLKPSDVILSFDGANIANDGTGDAWFHSRHGERIGFSYLVSQKYTGDYALVKVLRNSEVLVADINIGYEDIVNTQVLAFNGKPVKNLRSLARMVESCVDEYLKFDLEYQQIVVLHTKTAKAATLDILTTHCIPAAMSDDLKT</sequence>
<dbReference type="OrthoDB" id="4217619at2759"/>
<dbReference type="SUPFAM" id="SSF50156">
    <property type="entry name" value="PDZ domain-like"/>
    <property type="match status" value="1"/>
</dbReference>
<proteinExistence type="inferred from homology"/>
<organism evidence="7 8">
    <name type="scientific">Morella rubra</name>
    <name type="common">Chinese bayberry</name>
    <dbReference type="NCBI Taxonomy" id="262757"/>
    <lineage>
        <taxon>Eukaryota</taxon>
        <taxon>Viridiplantae</taxon>
        <taxon>Streptophyta</taxon>
        <taxon>Embryophyta</taxon>
        <taxon>Tracheophyta</taxon>
        <taxon>Spermatophyta</taxon>
        <taxon>Magnoliopsida</taxon>
        <taxon>eudicotyledons</taxon>
        <taxon>Gunneridae</taxon>
        <taxon>Pentapetalae</taxon>
        <taxon>rosids</taxon>
        <taxon>fabids</taxon>
        <taxon>Fagales</taxon>
        <taxon>Myricaceae</taxon>
        <taxon>Morella</taxon>
    </lineage>
</organism>
<protein>
    <submittedName>
        <fullName evidence="7">Protease Do-like 9</fullName>
    </submittedName>
</protein>
<evidence type="ECO:0000256" key="2">
    <source>
        <dbReference type="ARBA" id="ARBA00022670"/>
    </source>
</evidence>
<keyword evidence="8" id="KW-1185">Reference proteome</keyword>
<dbReference type="PANTHER" id="PTHR45980:SF18">
    <property type="entry name" value="PROTEASE DO-LIKE 9"/>
    <property type="match status" value="1"/>
</dbReference>
<keyword evidence="2 7" id="KW-0645">Protease</keyword>
<dbReference type="InterPro" id="IPR001940">
    <property type="entry name" value="Peptidase_S1C"/>
</dbReference>
<dbReference type="Pfam" id="PF13365">
    <property type="entry name" value="Trypsin_2"/>
    <property type="match status" value="1"/>
</dbReference>
<dbReference type="PRINTS" id="PR00834">
    <property type="entry name" value="PROTEASES2C"/>
</dbReference>
<evidence type="ECO:0000313" key="7">
    <source>
        <dbReference type="EMBL" id="KAB1211743.1"/>
    </source>
</evidence>
<dbReference type="InterPro" id="IPR046449">
    <property type="entry name" value="DEGP_PDZ_sf"/>
</dbReference>
<dbReference type="InterPro" id="IPR041517">
    <property type="entry name" value="DEGP_PDZ"/>
</dbReference>
<evidence type="ECO:0000256" key="1">
    <source>
        <dbReference type="ARBA" id="ARBA00010541"/>
    </source>
</evidence>
<dbReference type="FunFam" id="2.40.10.10:FF:000012">
    <property type="entry name" value="protease Do-like 9"/>
    <property type="match status" value="1"/>
</dbReference>
<dbReference type="InterPro" id="IPR043504">
    <property type="entry name" value="Peptidase_S1_PA_chymotrypsin"/>
</dbReference>
<dbReference type="Proteomes" id="UP000516437">
    <property type="component" value="Chromosome 6"/>
</dbReference>
<name>A0A6A1VGA7_9ROSI</name>
<feature type="domain" description="Protease Do-like PDZ" evidence="6">
    <location>
        <begin position="430"/>
        <end position="512"/>
    </location>
</feature>
<evidence type="ECO:0000256" key="5">
    <source>
        <dbReference type="SAM" id="MobiDB-lite"/>
    </source>
</evidence>
<evidence type="ECO:0000256" key="3">
    <source>
        <dbReference type="ARBA" id="ARBA00022801"/>
    </source>
</evidence>
<feature type="compositionally biased region" description="Basic residues" evidence="5">
    <location>
        <begin position="55"/>
        <end position="64"/>
    </location>
</feature>
<feature type="region of interest" description="Disordered" evidence="5">
    <location>
        <begin position="1"/>
        <end position="95"/>
    </location>
</feature>
<dbReference type="EMBL" id="RXIC02000024">
    <property type="protein sequence ID" value="KAB1211743.1"/>
    <property type="molecule type" value="Genomic_DNA"/>
</dbReference>
<feature type="compositionally biased region" description="Basic and acidic residues" evidence="5">
    <location>
        <begin position="78"/>
        <end position="88"/>
    </location>
</feature>
<dbReference type="PANTHER" id="PTHR45980">
    <property type="match status" value="1"/>
</dbReference>
<feature type="compositionally biased region" description="Polar residues" evidence="5">
    <location>
        <begin position="24"/>
        <end position="39"/>
    </location>
</feature>
<dbReference type="Pfam" id="PF17815">
    <property type="entry name" value="PDZ_3"/>
    <property type="match status" value="1"/>
</dbReference>
<comment type="caution">
    <text evidence="7">The sequence shown here is derived from an EMBL/GenBank/DDBJ whole genome shotgun (WGS) entry which is preliminary data.</text>
</comment>
<gene>
    <name evidence="7" type="ORF">CJ030_MR6G023242</name>
</gene>
<dbReference type="AlphaFoldDB" id="A0A6A1VGA7"/>
<evidence type="ECO:0000259" key="6">
    <source>
        <dbReference type="Pfam" id="PF17815"/>
    </source>
</evidence>
<dbReference type="FunFam" id="2.40.10.10:FF:000131">
    <property type="entry name" value="Protease Do-like 9"/>
    <property type="match status" value="1"/>
</dbReference>
<evidence type="ECO:0000256" key="4">
    <source>
        <dbReference type="ARBA" id="ARBA00022825"/>
    </source>
</evidence>
<keyword evidence="4" id="KW-0720">Serine protease</keyword>
<dbReference type="SUPFAM" id="SSF50494">
    <property type="entry name" value="Trypsin-like serine proteases"/>
    <property type="match status" value="1"/>
</dbReference>
<dbReference type="Gene3D" id="2.40.10.10">
    <property type="entry name" value="Trypsin-like serine proteases"/>
    <property type="match status" value="2"/>
</dbReference>
<evidence type="ECO:0000313" key="8">
    <source>
        <dbReference type="Proteomes" id="UP000516437"/>
    </source>
</evidence>
<dbReference type="GO" id="GO:0004252">
    <property type="term" value="F:serine-type endopeptidase activity"/>
    <property type="evidence" value="ECO:0007669"/>
    <property type="project" value="InterPro"/>
</dbReference>
<comment type="similarity">
    <text evidence="1">Belongs to the peptidase S1C family.</text>
</comment>
<dbReference type="InterPro" id="IPR036034">
    <property type="entry name" value="PDZ_sf"/>
</dbReference>
<feature type="compositionally biased region" description="Basic and acidic residues" evidence="5">
    <location>
        <begin position="13"/>
        <end position="23"/>
    </location>
</feature>
<keyword evidence="3" id="KW-0378">Hydrolase</keyword>